<feature type="chain" id="PRO_5037272625" evidence="2">
    <location>
        <begin position="20"/>
        <end position="112"/>
    </location>
</feature>
<feature type="signal peptide" evidence="2">
    <location>
        <begin position="1"/>
        <end position="19"/>
    </location>
</feature>
<keyword evidence="3" id="KW-1185">Reference proteome</keyword>
<evidence type="ECO:0000256" key="1">
    <source>
        <dbReference type="SAM" id="MobiDB-lite"/>
    </source>
</evidence>
<evidence type="ECO:0000256" key="2">
    <source>
        <dbReference type="SAM" id="SignalP"/>
    </source>
</evidence>
<accession>A0A914WJU3</accession>
<keyword evidence="2" id="KW-0732">Signal</keyword>
<evidence type="ECO:0000313" key="4">
    <source>
        <dbReference type="WBParaSite" id="PSAMB.scaffold4070size15792.g23329.t1"/>
    </source>
</evidence>
<dbReference type="AlphaFoldDB" id="A0A914WJU3"/>
<reference evidence="4" key="1">
    <citation type="submission" date="2022-11" db="UniProtKB">
        <authorList>
            <consortium name="WormBaseParasite"/>
        </authorList>
    </citation>
    <scope>IDENTIFICATION</scope>
</reference>
<protein>
    <submittedName>
        <fullName evidence="4">Hepcidin</fullName>
    </submittedName>
</protein>
<dbReference type="WBParaSite" id="PSAMB.scaffold4070size15792.g23329.t1">
    <property type="protein sequence ID" value="PSAMB.scaffold4070size15792.g23329.t1"/>
    <property type="gene ID" value="PSAMB.scaffold4070size15792.g23329"/>
</dbReference>
<dbReference type="Proteomes" id="UP000887566">
    <property type="component" value="Unplaced"/>
</dbReference>
<organism evidence="3 4">
    <name type="scientific">Plectus sambesii</name>
    <dbReference type="NCBI Taxonomy" id="2011161"/>
    <lineage>
        <taxon>Eukaryota</taxon>
        <taxon>Metazoa</taxon>
        <taxon>Ecdysozoa</taxon>
        <taxon>Nematoda</taxon>
        <taxon>Chromadorea</taxon>
        <taxon>Plectida</taxon>
        <taxon>Plectina</taxon>
        <taxon>Plectoidea</taxon>
        <taxon>Plectidae</taxon>
        <taxon>Plectus</taxon>
    </lineage>
</organism>
<proteinExistence type="predicted"/>
<evidence type="ECO:0000313" key="3">
    <source>
        <dbReference type="Proteomes" id="UP000887566"/>
    </source>
</evidence>
<name>A0A914WJU3_9BILA</name>
<sequence length="112" mass="12233">MKIIIAFVFFATIVALASGVETGHQANIGNIRLPASRVAESDERSGALSSLSRQSRQAKARHLPPGPVHEKCCRTFCFPIEIGCICCFLDYDYFNGQETVHVNGVPEHLKSG</sequence>
<feature type="region of interest" description="Disordered" evidence="1">
    <location>
        <begin position="37"/>
        <end position="65"/>
    </location>
</feature>